<proteinExistence type="predicted"/>
<accession>A0ACC0GJP7</accession>
<name>A0ACC0GJP7_9ERIC</name>
<evidence type="ECO:0000313" key="1">
    <source>
        <dbReference type="EMBL" id="KAI8001285.1"/>
    </source>
</evidence>
<reference evidence="1 2" key="1">
    <citation type="journal article" date="2022" name="Plant J.">
        <title>Chromosome-level genome of Camellia lanceoleosa provides a valuable resource for understanding genome evolution and self-incompatibility.</title>
        <authorList>
            <person name="Gong W."/>
            <person name="Xiao S."/>
            <person name="Wang L."/>
            <person name="Liao Z."/>
            <person name="Chang Y."/>
            <person name="Mo W."/>
            <person name="Hu G."/>
            <person name="Li W."/>
            <person name="Zhao G."/>
            <person name="Zhu H."/>
            <person name="Hu X."/>
            <person name="Ji K."/>
            <person name="Xiang X."/>
            <person name="Song Q."/>
            <person name="Yuan D."/>
            <person name="Jin S."/>
            <person name="Zhang L."/>
        </authorList>
    </citation>
    <scope>NUCLEOTIDE SEQUENCE [LARGE SCALE GENOMIC DNA]</scope>
    <source>
        <strain evidence="1">SQ_2022a</strain>
    </source>
</reference>
<dbReference type="Proteomes" id="UP001060215">
    <property type="component" value="Chromosome 8"/>
</dbReference>
<gene>
    <name evidence="1" type="ORF">LOK49_LG09G00408</name>
</gene>
<dbReference type="EMBL" id="CM045765">
    <property type="protein sequence ID" value="KAI8001285.1"/>
    <property type="molecule type" value="Genomic_DNA"/>
</dbReference>
<organism evidence="1 2">
    <name type="scientific">Camellia lanceoleosa</name>
    <dbReference type="NCBI Taxonomy" id="1840588"/>
    <lineage>
        <taxon>Eukaryota</taxon>
        <taxon>Viridiplantae</taxon>
        <taxon>Streptophyta</taxon>
        <taxon>Embryophyta</taxon>
        <taxon>Tracheophyta</taxon>
        <taxon>Spermatophyta</taxon>
        <taxon>Magnoliopsida</taxon>
        <taxon>eudicotyledons</taxon>
        <taxon>Gunneridae</taxon>
        <taxon>Pentapetalae</taxon>
        <taxon>asterids</taxon>
        <taxon>Ericales</taxon>
        <taxon>Theaceae</taxon>
        <taxon>Camellia</taxon>
    </lineage>
</organism>
<sequence length="147" mass="16654">MVAISIFNSAEMSSELVSVLVDMIFKTLCIYDDRGSRKVVDDVITKALGKVTFMKSFAATVVQVMEKQIKLQSHVGCYRLLKWSCLLLSKKLKDARIPYKDSPELLRLLLEFSSSIPSLFDQWKVRSAFLLAIVSATIFLWAIDDLI</sequence>
<keyword evidence="2" id="KW-1185">Reference proteome</keyword>
<evidence type="ECO:0000313" key="2">
    <source>
        <dbReference type="Proteomes" id="UP001060215"/>
    </source>
</evidence>
<protein>
    <submittedName>
        <fullName evidence="1">Protein ILITYHIA</fullName>
    </submittedName>
</protein>
<comment type="caution">
    <text evidence="1">The sequence shown here is derived from an EMBL/GenBank/DDBJ whole genome shotgun (WGS) entry which is preliminary data.</text>
</comment>